<dbReference type="AlphaFoldDB" id="A0A1J9RD99"/>
<sequence length="226" mass="25105">MPQPQISVESAVNRLREFSKLTQHRMDLKPREARCARAAFQLLATGPPSTDPKRVSQSIRYFEFLQRVQTILGNEGNVGIVLCAAGLGPSAIFNMKDTVRVYLPSKLKEEWASFEIGVLQTLAKNYTKATKQVFGGVDQGSQILPPIEANRSQAKFTPGPEETASLSGDVYELTVEDVQGIATMPDQIAGKIRLTETYNPYTPSFIIIPVSNEFTNRLIIHRPRVI</sequence>
<evidence type="ECO:0000313" key="1">
    <source>
        <dbReference type="EMBL" id="OJD26559.1"/>
    </source>
</evidence>
<dbReference type="VEuPathDB" id="FungiDB:ACJ73_02049"/>
<protein>
    <submittedName>
        <fullName evidence="1">Uncharacterized protein</fullName>
    </submittedName>
</protein>
<accession>A0A1J9RD99</accession>
<organism evidence="1 2">
    <name type="scientific">Blastomyces percursus</name>
    <dbReference type="NCBI Taxonomy" id="1658174"/>
    <lineage>
        <taxon>Eukaryota</taxon>
        <taxon>Fungi</taxon>
        <taxon>Dikarya</taxon>
        <taxon>Ascomycota</taxon>
        <taxon>Pezizomycotina</taxon>
        <taxon>Eurotiomycetes</taxon>
        <taxon>Eurotiomycetidae</taxon>
        <taxon>Onygenales</taxon>
        <taxon>Ajellomycetaceae</taxon>
        <taxon>Blastomyces</taxon>
    </lineage>
</organism>
<proteinExistence type="predicted"/>
<comment type="caution">
    <text evidence="1">The sequence shown here is derived from an EMBL/GenBank/DDBJ whole genome shotgun (WGS) entry which is preliminary data.</text>
</comment>
<dbReference type="Proteomes" id="UP000242791">
    <property type="component" value="Unassembled WGS sequence"/>
</dbReference>
<keyword evidence="2" id="KW-1185">Reference proteome</keyword>
<reference evidence="1 2" key="1">
    <citation type="submission" date="2015-08" db="EMBL/GenBank/DDBJ databases">
        <title>Emmonsia species relationships and genome sequence.</title>
        <authorList>
            <person name="Cuomo C.A."/>
            <person name="Schwartz I.S."/>
            <person name="Kenyon C."/>
            <person name="De Hoog G.S."/>
            <person name="Govender N.P."/>
            <person name="Botha A."/>
            <person name="Moreno L."/>
            <person name="De Vries M."/>
            <person name="Munoz J.F."/>
            <person name="Stielow J.B."/>
        </authorList>
    </citation>
    <scope>NUCLEOTIDE SEQUENCE [LARGE SCALE GENOMIC DNA]</scope>
    <source>
        <strain evidence="1 2">EI222</strain>
    </source>
</reference>
<name>A0A1J9RD99_9EURO</name>
<dbReference type="OrthoDB" id="3520662at2759"/>
<dbReference type="EMBL" id="LGTZ01000206">
    <property type="protein sequence ID" value="OJD26559.1"/>
    <property type="molecule type" value="Genomic_DNA"/>
</dbReference>
<gene>
    <name evidence="1" type="ORF">ACJ73_02049</name>
</gene>
<evidence type="ECO:0000313" key="2">
    <source>
        <dbReference type="Proteomes" id="UP000242791"/>
    </source>
</evidence>